<dbReference type="InterPro" id="IPR051313">
    <property type="entry name" value="Bact_iron-sidero_bind"/>
</dbReference>
<dbReference type="PANTHER" id="PTHR30532:SF1">
    <property type="entry name" value="IRON(3+)-HYDROXAMATE-BINDING PROTEIN FHUD"/>
    <property type="match status" value="1"/>
</dbReference>
<gene>
    <name evidence="7" type="ORF">C7477_12442</name>
</gene>
<dbReference type="EMBL" id="QJTF01000024">
    <property type="protein sequence ID" value="PYE86498.1"/>
    <property type="molecule type" value="Genomic_DNA"/>
</dbReference>
<evidence type="ECO:0000313" key="8">
    <source>
        <dbReference type="Proteomes" id="UP000247454"/>
    </source>
</evidence>
<evidence type="ECO:0000256" key="5">
    <source>
        <dbReference type="ARBA" id="ARBA00022729"/>
    </source>
</evidence>
<evidence type="ECO:0000256" key="4">
    <source>
        <dbReference type="ARBA" id="ARBA00022496"/>
    </source>
</evidence>
<proteinExistence type="inferred from homology"/>
<keyword evidence="4" id="KW-0410">Iron transport</keyword>
<sequence>MSHASQSPPLRGRCPAGQRGVSPVITRRAFLGGLALASFGGSPAIAETRPRRVVCLEWTSAEMVISLGITPIAVGDIRGYRDWVVEPQLPASVMDLGSRSEPNLELLAELQPDLIVGAYGYGLDANDFIRFAPVFNIPFYDGTSSPYAQAVAETRRLGTVLDRERQADQLITNVENSIAQARTKLAPRAARPLCVVSMFDDRHVRVYGAGSLFQDVMDRLGLANAWVRPTTDWGFAQAGIEELVSIGDATLISLDPIPRHVQIRIDNSSLWNNLPCVRNGKVIRIAPVWPFGALLAAQRFAALLANI</sequence>
<dbReference type="AlphaFoldDB" id="A0A318T7K0"/>
<dbReference type="GO" id="GO:0030288">
    <property type="term" value="C:outer membrane-bounded periplasmic space"/>
    <property type="evidence" value="ECO:0007669"/>
    <property type="project" value="TreeGrafter"/>
</dbReference>
<dbReference type="InterPro" id="IPR002491">
    <property type="entry name" value="ABC_transptr_periplasmic_BD"/>
</dbReference>
<evidence type="ECO:0000256" key="2">
    <source>
        <dbReference type="ARBA" id="ARBA00008814"/>
    </source>
</evidence>
<evidence type="ECO:0000313" key="7">
    <source>
        <dbReference type="EMBL" id="PYE86498.1"/>
    </source>
</evidence>
<feature type="domain" description="Fe/B12 periplasmic-binding" evidence="6">
    <location>
        <begin position="52"/>
        <end position="307"/>
    </location>
</feature>
<comment type="caution">
    <text evidence="7">The sequence shown here is derived from an EMBL/GenBank/DDBJ whole genome shotgun (WGS) entry which is preliminary data.</text>
</comment>
<keyword evidence="5" id="KW-0732">Signal</keyword>
<dbReference type="CDD" id="cd01146">
    <property type="entry name" value="FhuD"/>
    <property type="match status" value="1"/>
</dbReference>
<keyword evidence="8" id="KW-1185">Reference proteome</keyword>
<dbReference type="PROSITE" id="PS50983">
    <property type="entry name" value="FE_B12_PBP"/>
    <property type="match status" value="1"/>
</dbReference>
<dbReference type="PRINTS" id="PR01715">
    <property type="entry name" value="FERRIBNDNGPP"/>
</dbReference>
<keyword evidence="4" id="KW-0408">Iron</keyword>
<comment type="subcellular location">
    <subcellularLocation>
        <location evidence="1">Cell envelope</location>
    </subcellularLocation>
</comment>
<accession>A0A318T7K0</accession>
<protein>
    <submittedName>
        <fullName evidence="7">Iron complex transport system substrate-binding protein</fullName>
    </submittedName>
</protein>
<dbReference type="Proteomes" id="UP000247454">
    <property type="component" value="Unassembled WGS sequence"/>
</dbReference>
<reference evidence="7 8" key="1">
    <citation type="submission" date="2018-06" db="EMBL/GenBank/DDBJ databases">
        <title>Genomic Encyclopedia of Type Strains, Phase III (KMG-III): the genomes of soil and plant-associated and newly described type strains.</title>
        <authorList>
            <person name="Whitman W."/>
        </authorList>
    </citation>
    <scope>NUCLEOTIDE SEQUENCE [LARGE SCALE GENOMIC DNA]</scope>
    <source>
        <strain evidence="7 8">ORS 1419</strain>
    </source>
</reference>
<name>A0A318T7K0_9HYPH</name>
<dbReference type="Pfam" id="PF01497">
    <property type="entry name" value="Peripla_BP_2"/>
    <property type="match status" value="1"/>
</dbReference>
<dbReference type="PANTHER" id="PTHR30532">
    <property type="entry name" value="IRON III DICITRATE-BINDING PERIPLASMIC PROTEIN"/>
    <property type="match status" value="1"/>
</dbReference>
<keyword evidence="4" id="KW-0406">Ion transport</keyword>
<evidence type="ECO:0000259" key="6">
    <source>
        <dbReference type="PROSITE" id="PS50983"/>
    </source>
</evidence>
<comment type="similarity">
    <text evidence="2">Belongs to the bacterial solute-binding protein 8 family.</text>
</comment>
<evidence type="ECO:0000256" key="1">
    <source>
        <dbReference type="ARBA" id="ARBA00004196"/>
    </source>
</evidence>
<evidence type="ECO:0000256" key="3">
    <source>
        <dbReference type="ARBA" id="ARBA00022448"/>
    </source>
</evidence>
<dbReference type="SUPFAM" id="SSF53807">
    <property type="entry name" value="Helical backbone' metal receptor"/>
    <property type="match status" value="1"/>
</dbReference>
<dbReference type="Gene3D" id="3.40.50.1980">
    <property type="entry name" value="Nitrogenase molybdenum iron protein domain"/>
    <property type="match status" value="2"/>
</dbReference>
<dbReference type="GO" id="GO:1901678">
    <property type="term" value="P:iron coordination entity transport"/>
    <property type="evidence" value="ECO:0007669"/>
    <property type="project" value="UniProtKB-ARBA"/>
</dbReference>
<keyword evidence="3" id="KW-0813">Transport</keyword>
<organism evidence="7 8">
    <name type="scientific">Phyllobacterium leguminum</name>
    <dbReference type="NCBI Taxonomy" id="314237"/>
    <lineage>
        <taxon>Bacteria</taxon>
        <taxon>Pseudomonadati</taxon>
        <taxon>Pseudomonadota</taxon>
        <taxon>Alphaproteobacteria</taxon>
        <taxon>Hyphomicrobiales</taxon>
        <taxon>Phyllobacteriaceae</taxon>
        <taxon>Phyllobacterium</taxon>
    </lineage>
</organism>